<comment type="pathway">
    <text evidence="4">Cofactor biosynthesis; pyridoxine 5'-phosphate biosynthesis; pyridoxine 5'-phosphate from D-erythrose 4-phosphate: step 5/5.</text>
</comment>
<dbReference type="Gene3D" id="3.20.20.70">
    <property type="entry name" value="Aldolase class I"/>
    <property type="match status" value="1"/>
</dbReference>
<evidence type="ECO:0000256" key="4">
    <source>
        <dbReference type="HAMAP-Rule" id="MF_00279"/>
    </source>
</evidence>
<dbReference type="InterPro" id="IPR004569">
    <property type="entry name" value="PyrdxlP_synth_PdxJ"/>
</dbReference>
<comment type="caution">
    <text evidence="6">The sequence shown here is derived from an EMBL/GenBank/DDBJ whole genome shotgun (WGS) entry which is preliminary data.</text>
</comment>
<dbReference type="AlphaFoldDB" id="A0A2A4T226"/>
<feature type="binding site" evidence="4">
    <location>
        <position position="105"/>
    </location>
    <ligand>
        <name>1-deoxy-D-xylulose 5-phosphate</name>
        <dbReference type="ChEBI" id="CHEBI:57792"/>
    </ligand>
</feature>
<comment type="function">
    <text evidence="4">Catalyzes the complicated ring closure reaction between the two acyclic compounds 1-deoxy-D-xylulose-5-phosphate (DXP) and 3-amino-2-oxopropyl phosphate (1-amino-acetone-3-phosphate or AAP) to form pyridoxine 5'-phosphate (PNP) and inorganic phosphate.</text>
</comment>
<feature type="binding site" evidence="4">
    <location>
        <position position="8"/>
    </location>
    <ligand>
        <name>3-amino-2-oxopropyl phosphate</name>
        <dbReference type="ChEBI" id="CHEBI:57279"/>
    </ligand>
</feature>
<evidence type="ECO:0000256" key="2">
    <source>
        <dbReference type="ARBA" id="ARBA00022679"/>
    </source>
</evidence>
<comment type="similarity">
    <text evidence="4">Belongs to the PNP synthase family.</text>
</comment>
<feature type="active site" description="Proton acceptor" evidence="4">
    <location>
        <position position="75"/>
    </location>
</feature>
<evidence type="ECO:0000256" key="3">
    <source>
        <dbReference type="ARBA" id="ARBA00023096"/>
    </source>
</evidence>
<dbReference type="EC" id="2.6.99.2" evidence="4 5"/>
<accession>A0A2A4T226</accession>
<organism evidence="6 7">
    <name type="scientific">SAR324 cluster bacterium</name>
    <dbReference type="NCBI Taxonomy" id="2024889"/>
    <lineage>
        <taxon>Bacteria</taxon>
        <taxon>Deltaproteobacteria</taxon>
        <taxon>SAR324 cluster</taxon>
    </lineage>
</organism>
<dbReference type="InterPro" id="IPR036130">
    <property type="entry name" value="Pyridoxine-5'_phos_synth"/>
</dbReference>
<feature type="active site" description="Proton donor" evidence="4">
    <location>
        <position position="196"/>
    </location>
</feature>
<evidence type="ECO:0000313" key="7">
    <source>
        <dbReference type="Proteomes" id="UP000218113"/>
    </source>
</evidence>
<feature type="binding site" evidence="4">
    <location>
        <position position="51"/>
    </location>
    <ligand>
        <name>1-deoxy-D-xylulose 5-phosphate</name>
        <dbReference type="ChEBI" id="CHEBI:57792"/>
    </ligand>
</feature>
<evidence type="ECO:0000256" key="1">
    <source>
        <dbReference type="ARBA" id="ARBA00022490"/>
    </source>
</evidence>
<dbReference type="NCBIfam" id="NF003626">
    <property type="entry name" value="PRK05265.1-4"/>
    <property type="match status" value="1"/>
</dbReference>
<evidence type="ECO:0000313" key="6">
    <source>
        <dbReference type="EMBL" id="PCI27454.1"/>
    </source>
</evidence>
<feature type="binding site" evidence="4">
    <location>
        <position position="46"/>
    </location>
    <ligand>
        <name>1-deoxy-D-xylulose 5-phosphate</name>
        <dbReference type="ChEBI" id="CHEBI:57792"/>
    </ligand>
</feature>
<dbReference type="GO" id="GO:0008615">
    <property type="term" value="P:pyridoxine biosynthetic process"/>
    <property type="evidence" value="ECO:0007669"/>
    <property type="project" value="UniProtKB-UniRule"/>
</dbReference>
<comment type="subcellular location">
    <subcellularLocation>
        <location evidence="4">Cytoplasm</location>
    </subcellularLocation>
</comment>
<sequence length="243" mass="27032">MKTKLSVNLNKIALLRNSRGRNYPSVEGFARKALAWGVAGITMHPRPDQRHATYEDVFELSKVVTEYPGAELNIEGYPTDDFLEVVLKAKPEQCTLVPDEPNQVTSDHGWDVKAQGEFLKPIITQLQDAGVRVSLFMDPDVDQISIVKDLGAERIELYTEEFASTYSDAGNTEVLNLYRKATEHALNLGLDVNAGHDLNLENLGQFLTIEGIAEVSIGHAIIVESLEMGFESTIKQYLQIIND</sequence>
<feature type="binding site" evidence="4">
    <location>
        <position position="19"/>
    </location>
    <ligand>
        <name>3-amino-2-oxopropyl phosphate</name>
        <dbReference type="ChEBI" id="CHEBI:57279"/>
    </ligand>
</feature>
<dbReference type="UniPathway" id="UPA00244">
    <property type="reaction ID" value="UER00313"/>
</dbReference>
<dbReference type="PANTHER" id="PTHR30456:SF0">
    <property type="entry name" value="PYRIDOXINE 5'-PHOSPHATE SYNTHASE"/>
    <property type="match status" value="1"/>
</dbReference>
<evidence type="ECO:0000256" key="5">
    <source>
        <dbReference type="NCBIfam" id="TIGR00559"/>
    </source>
</evidence>
<dbReference type="CDD" id="cd00003">
    <property type="entry name" value="PNPsynthase"/>
    <property type="match status" value="1"/>
</dbReference>
<feature type="active site" description="Proton acceptor" evidence="4">
    <location>
        <position position="44"/>
    </location>
</feature>
<dbReference type="Proteomes" id="UP000218113">
    <property type="component" value="Unassembled WGS sequence"/>
</dbReference>
<reference evidence="7" key="1">
    <citation type="submission" date="2017-08" db="EMBL/GenBank/DDBJ databases">
        <title>A dynamic microbial community with high functional redundancy inhabits the cold, oxic subseafloor aquifer.</title>
        <authorList>
            <person name="Tully B.J."/>
            <person name="Wheat C.G."/>
            <person name="Glazer B.T."/>
            <person name="Huber J.A."/>
        </authorList>
    </citation>
    <scope>NUCLEOTIDE SEQUENCE [LARGE SCALE GENOMIC DNA]</scope>
</reference>
<feature type="binding site" evidence="4">
    <location>
        <begin position="218"/>
        <end position="219"/>
    </location>
    <ligand>
        <name>3-amino-2-oxopropyl phosphate</name>
        <dbReference type="ChEBI" id="CHEBI:57279"/>
    </ligand>
</feature>
<dbReference type="NCBIfam" id="TIGR00559">
    <property type="entry name" value="pdxJ"/>
    <property type="match status" value="1"/>
</dbReference>
<dbReference type="Pfam" id="PF03740">
    <property type="entry name" value="PdxJ"/>
    <property type="match status" value="1"/>
</dbReference>
<dbReference type="GO" id="GO:0033856">
    <property type="term" value="F:pyridoxine 5'-phosphate synthase activity"/>
    <property type="evidence" value="ECO:0007669"/>
    <property type="project" value="UniProtKB-UniRule"/>
</dbReference>
<feature type="binding site" evidence="4">
    <location>
        <position position="197"/>
    </location>
    <ligand>
        <name>3-amino-2-oxopropyl phosphate</name>
        <dbReference type="ChEBI" id="CHEBI:57279"/>
    </ligand>
</feature>
<feature type="site" description="Transition state stabilizer" evidence="4">
    <location>
        <position position="156"/>
    </location>
</feature>
<keyword evidence="3 4" id="KW-0664">Pyridoxine biosynthesis</keyword>
<proteinExistence type="inferred from homology"/>
<comment type="subunit">
    <text evidence="4">Homooctamer; tetramer of dimers.</text>
</comment>
<name>A0A2A4T226_9DELT</name>
<dbReference type="NCBIfam" id="NF003625">
    <property type="entry name" value="PRK05265.1-3"/>
    <property type="match status" value="1"/>
</dbReference>
<comment type="caution">
    <text evidence="4">Lacks conserved residue(s) required for the propagation of feature annotation.</text>
</comment>
<dbReference type="SUPFAM" id="SSF63892">
    <property type="entry name" value="Pyridoxine 5'-phosphate synthase"/>
    <property type="match status" value="1"/>
</dbReference>
<protein>
    <recommendedName>
        <fullName evidence="4 5">Pyridoxine 5'-phosphate synthase</fullName>
        <shortName evidence="4">PNP synthase</shortName>
        <ecNumber evidence="4 5">2.6.99.2</ecNumber>
    </recommendedName>
</protein>
<keyword evidence="2 4" id="KW-0808">Transferase</keyword>
<comment type="catalytic activity">
    <reaction evidence="4">
        <text>3-amino-2-oxopropyl phosphate + 1-deoxy-D-xylulose 5-phosphate = pyridoxine 5'-phosphate + phosphate + 2 H2O + H(+)</text>
        <dbReference type="Rhea" id="RHEA:15265"/>
        <dbReference type="ChEBI" id="CHEBI:15377"/>
        <dbReference type="ChEBI" id="CHEBI:15378"/>
        <dbReference type="ChEBI" id="CHEBI:43474"/>
        <dbReference type="ChEBI" id="CHEBI:57279"/>
        <dbReference type="ChEBI" id="CHEBI:57792"/>
        <dbReference type="ChEBI" id="CHEBI:58589"/>
        <dbReference type="EC" id="2.6.99.2"/>
    </reaction>
</comment>
<dbReference type="GO" id="GO:0005829">
    <property type="term" value="C:cytosol"/>
    <property type="evidence" value="ECO:0007669"/>
    <property type="project" value="TreeGrafter"/>
</dbReference>
<keyword evidence="1 4" id="KW-0963">Cytoplasm</keyword>
<dbReference type="EMBL" id="NVSR01000059">
    <property type="protein sequence ID" value="PCI27454.1"/>
    <property type="molecule type" value="Genomic_DNA"/>
</dbReference>
<dbReference type="HAMAP" id="MF_00279">
    <property type="entry name" value="PdxJ"/>
    <property type="match status" value="1"/>
</dbReference>
<gene>
    <name evidence="4" type="primary">pdxJ</name>
    <name evidence="6" type="ORF">COB67_08495</name>
</gene>
<dbReference type="PANTHER" id="PTHR30456">
    <property type="entry name" value="PYRIDOXINE 5'-PHOSPHATE SYNTHASE"/>
    <property type="match status" value="1"/>
</dbReference>
<dbReference type="InterPro" id="IPR013785">
    <property type="entry name" value="Aldolase_TIM"/>
</dbReference>